<evidence type="ECO:0000256" key="1">
    <source>
        <dbReference type="SAM" id="MobiDB-lite"/>
    </source>
</evidence>
<comment type="caution">
    <text evidence="2">The sequence shown here is derived from an EMBL/GenBank/DDBJ whole genome shotgun (WGS) entry which is preliminary data.</text>
</comment>
<dbReference type="Proteomes" id="UP000820818">
    <property type="component" value="Linkage Group LG1"/>
</dbReference>
<protein>
    <submittedName>
        <fullName evidence="2">Uncharacterized protein</fullName>
    </submittedName>
</protein>
<feature type="compositionally biased region" description="Low complexity" evidence="1">
    <location>
        <begin position="172"/>
        <end position="187"/>
    </location>
</feature>
<keyword evidence="3" id="KW-1185">Reference proteome</keyword>
<organism evidence="2 3">
    <name type="scientific">Daphnia sinensis</name>
    <dbReference type="NCBI Taxonomy" id="1820382"/>
    <lineage>
        <taxon>Eukaryota</taxon>
        <taxon>Metazoa</taxon>
        <taxon>Ecdysozoa</taxon>
        <taxon>Arthropoda</taxon>
        <taxon>Crustacea</taxon>
        <taxon>Branchiopoda</taxon>
        <taxon>Diplostraca</taxon>
        <taxon>Cladocera</taxon>
        <taxon>Anomopoda</taxon>
        <taxon>Daphniidae</taxon>
        <taxon>Daphnia</taxon>
        <taxon>Daphnia similis group</taxon>
    </lineage>
</organism>
<name>A0AAD5L063_9CRUS</name>
<proteinExistence type="predicted"/>
<evidence type="ECO:0000313" key="2">
    <source>
        <dbReference type="EMBL" id="KAI9563991.1"/>
    </source>
</evidence>
<dbReference type="EMBL" id="WJBH02000001">
    <property type="protein sequence ID" value="KAI9563991.1"/>
    <property type="molecule type" value="Genomic_DNA"/>
</dbReference>
<gene>
    <name evidence="2" type="ORF">GHT06_007729</name>
</gene>
<dbReference type="AlphaFoldDB" id="A0AAD5L063"/>
<evidence type="ECO:0000313" key="3">
    <source>
        <dbReference type="Proteomes" id="UP000820818"/>
    </source>
</evidence>
<sequence>MSSLAEFSTKVIRVVAFGAGAVAIGWLGWKAYEAEAEIVPAEDAAAGGEIVEEVPADEDVIKVCETADGEADEPVCAPPLMAAQESCAVDSIFAPVEPVHDEDATIQSDVVCVSNEEAELPSPADVPACEEHTPVAAVEAVPVPAVRKKKKPNKALEAMEQQVPDNVASISEPVIPAPVEDAPADPESVPVESAEVPASEEPTPVSSREELPAAPNQDRSADLANMSLEELSAVPAGDVSYWPNKTSWNASFQRRYLARLKLGRV</sequence>
<feature type="region of interest" description="Disordered" evidence="1">
    <location>
        <begin position="146"/>
        <end position="226"/>
    </location>
</feature>
<accession>A0AAD5L063</accession>
<reference evidence="2 3" key="1">
    <citation type="submission" date="2022-05" db="EMBL/GenBank/DDBJ databases">
        <title>A multi-omics perspective on studying reproductive biology in Daphnia sinensis.</title>
        <authorList>
            <person name="Jia J."/>
        </authorList>
    </citation>
    <scope>NUCLEOTIDE SEQUENCE [LARGE SCALE GENOMIC DNA]</scope>
    <source>
        <strain evidence="2 3">WSL</strain>
    </source>
</reference>